<proteinExistence type="predicted"/>
<name>C5KRF9_PERM5</name>
<dbReference type="AlphaFoldDB" id="C5KRF9"/>
<keyword evidence="2" id="KW-1185">Reference proteome</keyword>
<dbReference type="Proteomes" id="UP000007800">
    <property type="component" value="Unassembled WGS sequence"/>
</dbReference>
<dbReference type="RefSeq" id="XP_002781137.1">
    <property type="nucleotide sequence ID" value="XM_002781091.1"/>
</dbReference>
<feature type="non-terminal residue" evidence="1">
    <location>
        <position position="271"/>
    </location>
</feature>
<sequence length="271" mass="29436">MMLRVIIRSASSAIDAPFLEARCIVDSGAGRPYILVSSVEDAIKALEAIGCTMSCSNSTSLVALANGHKVTIHHEIECDVAVYGYKCNTVVSDFVNCDLRVLPSPGVVGCGQLLILAGRQLIEGWGLEMKGATYMHVKGQCVYRHSDQAVNDIDSVARITDVDIDALRHTGDSDNKGPTLATQGCVEISSIVPTKSDQILRADLRGHEADIIDEILNRVVQEGWKIIPKTNGAYKSRVRSLVPCEVIDVPQQTHVCEVWVPSPKKTEQKGR</sequence>
<dbReference type="GeneID" id="9056045"/>
<gene>
    <name evidence="1" type="ORF">Pmar_PMAR000668</name>
</gene>
<reference evidence="1 2" key="1">
    <citation type="submission" date="2008-07" db="EMBL/GenBank/DDBJ databases">
        <authorList>
            <person name="El-Sayed N."/>
            <person name="Caler E."/>
            <person name="Inman J."/>
            <person name="Amedeo P."/>
            <person name="Hass B."/>
            <person name="Wortman J."/>
        </authorList>
    </citation>
    <scope>NUCLEOTIDE SEQUENCE [LARGE SCALE GENOMIC DNA]</scope>
    <source>
        <strain evidence="2">ATCC 50983 / TXsc</strain>
    </source>
</reference>
<accession>C5KRF9</accession>
<evidence type="ECO:0000313" key="1">
    <source>
        <dbReference type="EMBL" id="EER12932.1"/>
    </source>
</evidence>
<evidence type="ECO:0000313" key="2">
    <source>
        <dbReference type="Proteomes" id="UP000007800"/>
    </source>
</evidence>
<dbReference type="OrthoDB" id="10648632at2759"/>
<dbReference type="EMBL" id="GG675796">
    <property type="protein sequence ID" value="EER12932.1"/>
    <property type="molecule type" value="Genomic_DNA"/>
</dbReference>
<protein>
    <submittedName>
        <fullName evidence="1">Uncharacterized protein</fullName>
    </submittedName>
</protein>
<organism evidence="2">
    <name type="scientific">Perkinsus marinus (strain ATCC 50983 / TXsc)</name>
    <dbReference type="NCBI Taxonomy" id="423536"/>
    <lineage>
        <taxon>Eukaryota</taxon>
        <taxon>Sar</taxon>
        <taxon>Alveolata</taxon>
        <taxon>Perkinsozoa</taxon>
        <taxon>Perkinsea</taxon>
        <taxon>Perkinsida</taxon>
        <taxon>Perkinsidae</taxon>
        <taxon>Perkinsus</taxon>
    </lineage>
</organism>
<dbReference type="InParanoid" id="C5KRF9"/>